<dbReference type="NCBIfam" id="TIGR00112">
    <property type="entry name" value="proC"/>
    <property type="match status" value="1"/>
</dbReference>
<feature type="binding site" evidence="6">
    <location>
        <begin position="59"/>
        <end position="62"/>
    </location>
    <ligand>
        <name>NADP(+)</name>
        <dbReference type="ChEBI" id="CHEBI:58349"/>
    </ligand>
</feature>
<feature type="binding site" evidence="6">
    <location>
        <begin position="6"/>
        <end position="11"/>
    </location>
    <ligand>
        <name>NADP(+)</name>
        <dbReference type="ChEBI" id="CHEBI:58349"/>
    </ligand>
</feature>
<evidence type="ECO:0000256" key="7">
    <source>
        <dbReference type="RuleBase" id="RU003903"/>
    </source>
</evidence>
<dbReference type="Gene3D" id="1.10.3730.10">
    <property type="entry name" value="ProC C-terminal domain-like"/>
    <property type="match status" value="1"/>
</dbReference>
<protein>
    <recommendedName>
        <fullName evidence="4 5">Pyrroline-5-carboxylate reductase</fullName>
        <shortName evidence="4">P5C reductase</shortName>
        <shortName evidence="4">P5CR</shortName>
        <ecNumber evidence="4 5">1.5.1.2</ecNumber>
    </recommendedName>
    <alternativeName>
        <fullName evidence="4">PCA reductase</fullName>
    </alternativeName>
</protein>
<comment type="similarity">
    <text evidence="1 4 7">Belongs to the pyrroline-5-carboxylate reductase family.</text>
</comment>
<dbReference type="Gene3D" id="3.40.50.720">
    <property type="entry name" value="NAD(P)-binding Rossmann-like Domain"/>
    <property type="match status" value="1"/>
</dbReference>
<dbReference type="InterPro" id="IPR008927">
    <property type="entry name" value="6-PGluconate_DH-like_C_sf"/>
</dbReference>
<evidence type="ECO:0000313" key="10">
    <source>
        <dbReference type="EMBL" id="ALH79590.1"/>
    </source>
</evidence>
<proteinExistence type="inferred from homology"/>
<dbReference type="InterPro" id="IPR036291">
    <property type="entry name" value="NAD(P)-bd_dom_sf"/>
</dbReference>
<evidence type="ECO:0000256" key="2">
    <source>
        <dbReference type="ARBA" id="ARBA00022857"/>
    </source>
</evidence>
<dbReference type="InterPro" id="IPR028939">
    <property type="entry name" value="P5C_Rdtase_cat_N"/>
</dbReference>
<evidence type="ECO:0000259" key="9">
    <source>
        <dbReference type="Pfam" id="PF14748"/>
    </source>
</evidence>
<name>A0A0N9V6A1_SPHMC</name>
<comment type="pathway">
    <text evidence="4 7">Amino-acid biosynthesis; L-proline biosynthesis; L-proline from L-glutamate 5-semialdehyde: step 1/1.</text>
</comment>
<comment type="subcellular location">
    <subcellularLocation>
        <location evidence="4">Cytoplasm</location>
    </subcellularLocation>
</comment>
<dbReference type="UniPathway" id="UPA00098">
    <property type="reaction ID" value="UER00361"/>
</dbReference>
<dbReference type="PROSITE" id="PS00521">
    <property type="entry name" value="P5CR"/>
    <property type="match status" value="1"/>
</dbReference>
<evidence type="ECO:0000256" key="6">
    <source>
        <dbReference type="PIRSR" id="PIRSR000193-1"/>
    </source>
</evidence>
<keyword evidence="4" id="KW-0963">Cytoplasm</keyword>
<dbReference type="RefSeq" id="WP_054587026.1">
    <property type="nucleotide sequence ID" value="NZ_CP012700.1"/>
</dbReference>
<keyword evidence="4 7" id="KW-0641">Proline biosynthesis</keyword>
<evidence type="ECO:0000259" key="8">
    <source>
        <dbReference type="Pfam" id="PF03807"/>
    </source>
</evidence>
<dbReference type="KEGG" id="smag:AN936_04170"/>
<keyword evidence="4 7" id="KW-0028">Amino-acid biosynthesis</keyword>
<dbReference type="Pfam" id="PF03807">
    <property type="entry name" value="F420_oxidored"/>
    <property type="match status" value="1"/>
</dbReference>
<evidence type="ECO:0000256" key="4">
    <source>
        <dbReference type="HAMAP-Rule" id="MF_01925"/>
    </source>
</evidence>
<sequence length="258" mass="26091">MTVLLIGCGRMGGAMARGWVGSRRVLVHDPLAADLPDGAERVASLADIVIDGPLSVVLAIKPQTFDAVAEALRPLAERGALFLSIMAGITLQRLETALGTGRVVRAMPNTPAAIGRGISAVVPGPDLRVEDQGAVDSLLAPAGAVVWLDEEALIDAVTAVSGSGPAYFFRFTEALAAAGAAAGLPAPLAMELARATFTGAAALADADPSPLAGLREQVTSPGGTTAAGLAQMDAKEAIDRLLRAVVDAAATRSRELAG</sequence>
<dbReference type="Pfam" id="PF14748">
    <property type="entry name" value="P5CR_dimer"/>
    <property type="match status" value="1"/>
</dbReference>
<dbReference type="GO" id="GO:0004735">
    <property type="term" value="F:pyrroline-5-carboxylate reductase activity"/>
    <property type="evidence" value="ECO:0007669"/>
    <property type="project" value="UniProtKB-UniRule"/>
</dbReference>
<comment type="catalytic activity">
    <reaction evidence="4">
        <text>L-proline + NAD(+) = (S)-1-pyrroline-5-carboxylate + NADH + 2 H(+)</text>
        <dbReference type="Rhea" id="RHEA:14105"/>
        <dbReference type="ChEBI" id="CHEBI:15378"/>
        <dbReference type="ChEBI" id="CHEBI:17388"/>
        <dbReference type="ChEBI" id="CHEBI:57540"/>
        <dbReference type="ChEBI" id="CHEBI:57945"/>
        <dbReference type="ChEBI" id="CHEBI:60039"/>
        <dbReference type="EC" id="1.5.1.2"/>
    </reaction>
</comment>
<dbReference type="PATRIC" id="fig|33050.5.peg.866"/>
<dbReference type="PANTHER" id="PTHR11645">
    <property type="entry name" value="PYRROLINE-5-CARBOXYLATE REDUCTASE"/>
    <property type="match status" value="1"/>
</dbReference>
<dbReference type="GO" id="GO:0055129">
    <property type="term" value="P:L-proline biosynthetic process"/>
    <property type="evidence" value="ECO:0007669"/>
    <property type="project" value="UniProtKB-UniRule"/>
</dbReference>
<accession>A0A0N9V6A1</accession>
<evidence type="ECO:0000256" key="3">
    <source>
        <dbReference type="ARBA" id="ARBA00023002"/>
    </source>
</evidence>
<dbReference type="InterPro" id="IPR053790">
    <property type="entry name" value="P5CR-like_CS"/>
</dbReference>
<evidence type="ECO:0000256" key="1">
    <source>
        <dbReference type="ARBA" id="ARBA00005525"/>
    </source>
</evidence>
<gene>
    <name evidence="4" type="primary">proC</name>
    <name evidence="10" type="ORF">AN936_04170</name>
</gene>
<dbReference type="SUPFAM" id="SSF51735">
    <property type="entry name" value="NAD(P)-binding Rossmann-fold domains"/>
    <property type="match status" value="1"/>
</dbReference>
<dbReference type="AlphaFoldDB" id="A0A0N9V6A1"/>
<comment type="function">
    <text evidence="4">Catalyzes the reduction of 1-pyrroline-5-carboxylate (PCA) to L-proline.</text>
</comment>
<evidence type="ECO:0000256" key="5">
    <source>
        <dbReference type="NCBIfam" id="TIGR00112"/>
    </source>
</evidence>
<dbReference type="PANTHER" id="PTHR11645:SF0">
    <property type="entry name" value="PYRROLINE-5-CARBOXYLATE REDUCTASE 3"/>
    <property type="match status" value="1"/>
</dbReference>
<feature type="domain" description="Pyrroline-5-carboxylate reductase dimerisation" evidence="9">
    <location>
        <begin position="151"/>
        <end position="256"/>
    </location>
</feature>
<dbReference type="InterPro" id="IPR029036">
    <property type="entry name" value="P5CR_dimer"/>
</dbReference>
<reference evidence="10 11" key="1">
    <citation type="journal article" date="2015" name="Genome Announc.">
        <title>Complete Genome Sequence of Polypropylene Glycol- and Polyethylene Glycol-Degrading Sphingopyxis macrogoltabida Strain EY-1.</title>
        <authorList>
            <person name="Ohtsubo Y."/>
            <person name="Nagata Y."/>
            <person name="Numata M."/>
            <person name="Tsuchikane K."/>
            <person name="Hosoyama A."/>
            <person name="Yamazoe A."/>
            <person name="Tsuda M."/>
            <person name="Fujita N."/>
            <person name="Kawai F."/>
        </authorList>
    </citation>
    <scope>NUCLEOTIDE SEQUENCE [LARGE SCALE GENOMIC DNA]</scope>
    <source>
        <strain evidence="10 11">EY-1</strain>
    </source>
</reference>
<keyword evidence="3 4" id="KW-0560">Oxidoreductase</keyword>
<feature type="domain" description="Pyrroline-5-carboxylate reductase catalytic N-terminal" evidence="8">
    <location>
        <begin position="3"/>
        <end position="88"/>
    </location>
</feature>
<dbReference type="PIRSF" id="PIRSF000193">
    <property type="entry name" value="Pyrrol-5-carb_rd"/>
    <property type="match status" value="1"/>
</dbReference>
<dbReference type="Proteomes" id="UP000058074">
    <property type="component" value="Chromosome"/>
</dbReference>
<comment type="catalytic activity">
    <reaction evidence="4 7">
        <text>L-proline + NADP(+) = (S)-1-pyrroline-5-carboxylate + NADPH + 2 H(+)</text>
        <dbReference type="Rhea" id="RHEA:14109"/>
        <dbReference type="ChEBI" id="CHEBI:15378"/>
        <dbReference type="ChEBI" id="CHEBI:17388"/>
        <dbReference type="ChEBI" id="CHEBI:57783"/>
        <dbReference type="ChEBI" id="CHEBI:58349"/>
        <dbReference type="ChEBI" id="CHEBI:60039"/>
        <dbReference type="EC" id="1.5.1.2"/>
    </reaction>
</comment>
<organism evidence="10 11">
    <name type="scientific">Sphingopyxis macrogoltabida</name>
    <name type="common">Sphingomonas macrogoltabidus</name>
    <dbReference type="NCBI Taxonomy" id="33050"/>
    <lineage>
        <taxon>Bacteria</taxon>
        <taxon>Pseudomonadati</taxon>
        <taxon>Pseudomonadota</taxon>
        <taxon>Alphaproteobacteria</taxon>
        <taxon>Sphingomonadales</taxon>
        <taxon>Sphingomonadaceae</taxon>
        <taxon>Sphingopyxis</taxon>
    </lineage>
</organism>
<dbReference type="GO" id="GO:0005737">
    <property type="term" value="C:cytoplasm"/>
    <property type="evidence" value="ECO:0007669"/>
    <property type="project" value="UniProtKB-SubCell"/>
</dbReference>
<keyword evidence="2 4" id="KW-0521">NADP</keyword>
<dbReference type="SUPFAM" id="SSF48179">
    <property type="entry name" value="6-phosphogluconate dehydrogenase C-terminal domain-like"/>
    <property type="match status" value="1"/>
</dbReference>
<dbReference type="HAMAP" id="MF_01925">
    <property type="entry name" value="P5C_reductase"/>
    <property type="match status" value="1"/>
</dbReference>
<dbReference type="FunFam" id="1.10.3730.10:FF:000001">
    <property type="entry name" value="Pyrroline-5-carboxylate reductase"/>
    <property type="match status" value="1"/>
</dbReference>
<dbReference type="OrthoDB" id="9805754at2"/>
<evidence type="ECO:0000313" key="11">
    <source>
        <dbReference type="Proteomes" id="UP000058074"/>
    </source>
</evidence>
<dbReference type="EC" id="1.5.1.2" evidence="4 5"/>
<dbReference type="EMBL" id="CP012700">
    <property type="protein sequence ID" value="ALH79590.1"/>
    <property type="molecule type" value="Genomic_DNA"/>
</dbReference>
<dbReference type="InterPro" id="IPR000304">
    <property type="entry name" value="Pyrroline-COOH_reductase"/>
</dbReference>